<dbReference type="EMBL" id="LGRX02027229">
    <property type="protein sequence ID" value="KAK3249634.1"/>
    <property type="molecule type" value="Genomic_DNA"/>
</dbReference>
<protein>
    <submittedName>
        <fullName evidence="2">Uncharacterized protein</fullName>
    </submittedName>
</protein>
<keyword evidence="3" id="KW-1185">Reference proteome</keyword>
<evidence type="ECO:0000256" key="1">
    <source>
        <dbReference type="SAM" id="MobiDB-lite"/>
    </source>
</evidence>
<dbReference type="AlphaFoldDB" id="A0AAE0C8E3"/>
<dbReference type="Proteomes" id="UP001190700">
    <property type="component" value="Unassembled WGS sequence"/>
</dbReference>
<feature type="region of interest" description="Disordered" evidence="1">
    <location>
        <begin position="39"/>
        <end position="77"/>
    </location>
</feature>
<accession>A0AAE0C8E3</accession>
<evidence type="ECO:0000313" key="3">
    <source>
        <dbReference type="Proteomes" id="UP001190700"/>
    </source>
</evidence>
<reference evidence="2 3" key="1">
    <citation type="journal article" date="2015" name="Genome Biol. Evol.">
        <title>Comparative Genomics of a Bacterivorous Green Alga Reveals Evolutionary Causalities and Consequences of Phago-Mixotrophic Mode of Nutrition.</title>
        <authorList>
            <person name="Burns J.A."/>
            <person name="Paasch A."/>
            <person name="Narechania A."/>
            <person name="Kim E."/>
        </authorList>
    </citation>
    <scope>NUCLEOTIDE SEQUENCE [LARGE SCALE GENOMIC DNA]</scope>
    <source>
        <strain evidence="2 3">PLY_AMNH</strain>
    </source>
</reference>
<sequence length="153" mass="17393">MDHNSRARRASKAWARVVSKRRDRGVYARRRIREEQLARSLAENPRAAGHGRFGHTDFAYWQPRNDGEPEDDGRSAPDLRVQITRVADGAQYDALLRRKRPDVVWPSADSFVTLRSVRGRYADVGTKVTFAVRTVRCGSRANVAECVMIRVGQ</sequence>
<comment type="caution">
    <text evidence="2">The sequence shown here is derived from an EMBL/GenBank/DDBJ whole genome shotgun (WGS) entry which is preliminary data.</text>
</comment>
<gene>
    <name evidence="2" type="ORF">CYMTET_40914</name>
</gene>
<organism evidence="2 3">
    <name type="scientific">Cymbomonas tetramitiformis</name>
    <dbReference type="NCBI Taxonomy" id="36881"/>
    <lineage>
        <taxon>Eukaryota</taxon>
        <taxon>Viridiplantae</taxon>
        <taxon>Chlorophyta</taxon>
        <taxon>Pyramimonadophyceae</taxon>
        <taxon>Pyramimonadales</taxon>
        <taxon>Pyramimonadaceae</taxon>
        <taxon>Cymbomonas</taxon>
    </lineage>
</organism>
<proteinExistence type="predicted"/>
<name>A0AAE0C8E3_9CHLO</name>
<evidence type="ECO:0000313" key="2">
    <source>
        <dbReference type="EMBL" id="KAK3249634.1"/>
    </source>
</evidence>